<sequence>MDQILRGIVASDHPENVKRSLIQQLVSKAGGNVADDQNRALFEIGTEWMIKDGSVFLNDSGKLVLTTWAKRQKDVFQKYFTEGYLLSFLAEREKMSLNCVEYLRTCFDLMQHNSQIFSLYTAVRHRAHIWVEKNSDIDFCAVVARLLIEYDHCWPVGENLLQCNLSLIKALSRTELPKTSKEEMKACLQNCAMIAALLNKMWVKNQALLFPVLTEIFKIISNVGPNPSVAVASVVQYFSTDIIGTATSLAASNPSVSDENLSLSLCRMINWLSWPGVKKVDQWIIGFLKALASAKKHSILISVTLKEVAQVFSRLLFPIVRESTMVVLSHMLLSFQHSPQAFHEIVEHVPSLVQNLKKENSASSQSTLQTLAELMHCLMYQHTGFPELYGPILDCLQDLPKPSEVMIRKWLAQSAWSARSVSIPLTGFTPKSETGKTGLVNLGNTCYMNSVIQALYMLEEFRYMIFGRYSNTSQPLLHHLQEVFAFLTLSQRSAIAPSKFLQVARPPWFAPGTQQDCSEFLKFLLDRISEEDKSLSENNESDSLKTPLIDETFAGTLLVCLCCRGCNNTSCREEVFTDLPLSFPQAGELEGRVDSVENENSLAGKEPVEHADVTTSASSAGSSERSLKGGDISHTTCTPELAAKTIEENEAVAGTSTSDNSVSFGSGTTLATKFQESSLRSDKPEVSITELLEYFFEPEILEGSNQYHCEQCHSLQDAERTVTISKASDFLVLTLKRFAYNVRTQQRSKILQGVSYPLILRLPKAHLKKSLSTREAKHSEAHDLTTGVLEEKREDIKETCFRSKRTKQEHKVLDDNADSDSVITSFEEKPSSDIVYSLCSVIVHSGTSSESGHYYCYARSSSHLLEEGERDDGVASSRTDDQHTWFLFNDSRVSYSAYSAFADVSKRFPKDTPYVLIYKRVGGVTVTPVDSSSDASQYNLICKEIRPELADIVNRDNLLYLQEQERQMINASKRKAWSHNYQPPDDDDDNNRGPPGNCGSGPGFTTPFNRFVF</sequence>
<dbReference type="InterPro" id="IPR038765">
    <property type="entry name" value="Papain-like_cys_pep_sf"/>
</dbReference>
<reference evidence="3 4" key="1">
    <citation type="submission" date="2022-05" db="EMBL/GenBank/DDBJ databases">
        <authorList>
            <consortium name="Genoscope - CEA"/>
            <person name="William W."/>
        </authorList>
    </citation>
    <scope>NUCLEOTIDE SEQUENCE [LARGE SCALE GENOMIC DNA]</scope>
</reference>
<dbReference type="EMBL" id="CALNXK010000043">
    <property type="protein sequence ID" value="CAH3127066.1"/>
    <property type="molecule type" value="Genomic_DNA"/>
</dbReference>
<dbReference type="Pfam" id="PF00443">
    <property type="entry name" value="UCH"/>
    <property type="match status" value="1"/>
</dbReference>
<evidence type="ECO:0000313" key="3">
    <source>
        <dbReference type="EMBL" id="CAH3127066.1"/>
    </source>
</evidence>
<gene>
    <name evidence="3" type="ORF">PLOB_00032775</name>
</gene>
<dbReference type="InterPro" id="IPR018200">
    <property type="entry name" value="USP_CS"/>
</dbReference>
<dbReference type="SUPFAM" id="SSF48371">
    <property type="entry name" value="ARM repeat"/>
    <property type="match status" value="1"/>
</dbReference>
<feature type="region of interest" description="Disordered" evidence="1">
    <location>
        <begin position="973"/>
        <end position="1006"/>
    </location>
</feature>
<keyword evidence="4" id="KW-1185">Reference proteome</keyword>
<dbReference type="PROSITE" id="PS00972">
    <property type="entry name" value="USP_1"/>
    <property type="match status" value="1"/>
</dbReference>
<dbReference type="InterPro" id="IPR001394">
    <property type="entry name" value="Peptidase_C19_UCH"/>
</dbReference>
<organism evidence="3 4">
    <name type="scientific">Porites lobata</name>
    <dbReference type="NCBI Taxonomy" id="104759"/>
    <lineage>
        <taxon>Eukaryota</taxon>
        <taxon>Metazoa</taxon>
        <taxon>Cnidaria</taxon>
        <taxon>Anthozoa</taxon>
        <taxon>Hexacorallia</taxon>
        <taxon>Scleractinia</taxon>
        <taxon>Fungiina</taxon>
        <taxon>Poritidae</taxon>
        <taxon>Porites</taxon>
    </lineage>
</organism>
<accession>A0ABN8NYI3</accession>
<name>A0ABN8NYI3_9CNID</name>
<dbReference type="Proteomes" id="UP001159405">
    <property type="component" value="Unassembled WGS sequence"/>
</dbReference>
<dbReference type="Gene3D" id="3.90.70.10">
    <property type="entry name" value="Cysteine proteinases"/>
    <property type="match status" value="1"/>
</dbReference>
<evidence type="ECO:0000313" key="4">
    <source>
        <dbReference type="Proteomes" id="UP001159405"/>
    </source>
</evidence>
<dbReference type="InterPro" id="IPR028889">
    <property type="entry name" value="USP"/>
</dbReference>
<dbReference type="InterPro" id="IPR050164">
    <property type="entry name" value="Peptidase_C19"/>
</dbReference>
<dbReference type="PROSITE" id="PS00973">
    <property type="entry name" value="USP_2"/>
    <property type="match status" value="1"/>
</dbReference>
<dbReference type="SUPFAM" id="SSF54001">
    <property type="entry name" value="Cysteine proteinases"/>
    <property type="match status" value="1"/>
</dbReference>
<dbReference type="PANTHER" id="PTHR24006">
    <property type="entry name" value="UBIQUITIN CARBOXYL-TERMINAL HYDROLASE"/>
    <property type="match status" value="1"/>
</dbReference>
<dbReference type="InterPro" id="IPR016024">
    <property type="entry name" value="ARM-type_fold"/>
</dbReference>
<evidence type="ECO:0000256" key="1">
    <source>
        <dbReference type="SAM" id="MobiDB-lite"/>
    </source>
</evidence>
<dbReference type="InterPro" id="IPR049407">
    <property type="entry name" value="Usp38-like_N"/>
</dbReference>
<proteinExistence type="predicted"/>
<feature type="domain" description="USP" evidence="2">
    <location>
        <begin position="437"/>
        <end position="921"/>
    </location>
</feature>
<evidence type="ECO:0000259" key="2">
    <source>
        <dbReference type="PROSITE" id="PS50235"/>
    </source>
</evidence>
<dbReference type="PROSITE" id="PS50235">
    <property type="entry name" value="USP_3"/>
    <property type="match status" value="1"/>
</dbReference>
<feature type="region of interest" description="Disordered" evidence="1">
    <location>
        <begin position="598"/>
        <end position="635"/>
    </location>
</feature>
<dbReference type="Pfam" id="PF21246">
    <property type="entry name" value="Usp38-like_N"/>
    <property type="match status" value="1"/>
</dbReference>
<dbReference type="PANTHER" id="PTHR24006:SF908">
    <property type="entry name" value="DEUBIQUITINATING APOPTOTIC INHIBITOR, ISOFORM A"/>
    <property type="match status" value="1"/>
</dbReference>
<comment type="caution">
    <text evidence="3">The sequence shown here is derived from an EMBL/GenBank/DDBJ whole genome shotgun (WGS) entry which is preliminary data.</text>
</comment>
<protein>
    <recommendedName>
        <fullName evidence="2">USP domain-containing protein</fullName>
    </recommendedName>
</protein>